<comment type="subcellular location">
    <subcellularLocation>
        <location evidence="1">Membrane</location>
        <topology evidence="1">Multi-pass membrane protein</topology>
    </subcellularLocation>
</comment>
<feature type="transmembrane region" description="Helical" evidence="5">
    <location>
        <begin position="252"/>
        <end position="275"/>
    </location>
</feature>
<feature type="domain" description="ABC-2 type transporter transmembrane" evidence="6">
    <location>
        <begin position="19"/>
        <end position="363"/>
    </location>
</feature>
<keyword evidence="4 5" id="KW-0472">Membrane</keyword>
<protein>
    <submittedName>
        <fullName evidence="7">ABC transporter permease</fullName>
    </submittedName>
</protein>
<evidence type="ECO:0000259" key="6">
    <source>
        <dbReference type="Pfam" id="PF12698"/>
    </source>
</evidence>
<dbReference type="AlphaFoldDB" id="A0A9D2PRU3"/>
<feature type="transmembrane region" description="Helical" evidence="5">
    <location>
        <begin position="173"/>
        <end position="198"/>
    </location>
</feature>
<dbReference type="GO" id="GO:0016020">
    <property type="term" value="C:membrane"/>
    <property type="evidence" value="ECO:0007669"/>
    <property type="project" value="UniProtKB-SubCell"/>
</dbReference>
<dbReference type="InterPro" id="IPR052902">
    <property type="entry name" value="ABC-2_transporter"/>
</dbReference>
<evidence type="ECO:0000256" key="1">
    <source>
        <dbReference type="ARBA" id="ARBA00004141"/>
    </source>
</evidence>
<evidence type="ECO:0000256" key="3">
    <source>
        <dbReference type="ARBA" id="ARBA00022989"/>
    </source>
</evidence>
<organism evidence="7 8">
    <name type="scientific">Candidatus Blautia merdavium</name>
    <dbReference type="NCBI Taxonomy" id="2838494"/>
    <lineage>
        <taxon>Bacteria</taxon>
        <taxon>Bacillati</taxon>
        <taxon>Bacillota</taxon>
        <taxon>Clostridia</taxon>
        <taxon>Lachnospirales</taxon>
        <taxon>Lachnospiraceae</taxon>
        <taxon>Blautia</taxon>
    </lineage>
</organism>
<evidence type="ECO:0000256" key="2">
    <source>
        <dbReference type="ARBA" id="ARBA00022692"/>
    </source>
</evidence>
<dbReference type="EMBL" id="DWVZ01000183">
    <property type="protein sequence ID" value="HJC64536.1"/>
    <property type="molecule type" value="Genomic_DNA"/>
</dbReference>
<evidence type="ECO:0000256" key="5">
    <source>
        <dbReference type="SAM" id="Phobius"/>
    </source>
</evidence>
<feature type="transmembrane region" description="Helical" evidence="5">
    <location>
        <begin position="218"/>
        <end position="240"/>
    </location>
</feature>
<dbReference type="PANTHER" id="PTHR43027">
    <property type="entry name" value="DOXORUBICIN RESISTANCE ABC TRANSPORTER PERMEASE PROTEIN DRRC-RELATED"/>
    <property type="match status" value="1"/>
</dbReference>
<proteinExistence type="predicted"/>
<dbReference type="PANTHER" id="PTHR43027:SF1">
    <property type="entry name" value="DOXORUBICIN RESISTANCE ABC TRANSPORTER PERMEASE PROTEIN DRRC-RELATED"/>
    <property type="match status" value="1"/>
</dbReference>
<feature type="transmembrane region" description="Helical" evidence="5">
    <location>
        <begin position="287"/>
        <end position="305"/>
    </location>
</feature>
<accession>A0A9D2PRU3</accession>
<dbReference type="Pfam" id="PF12698">
    <property type="entry name" value="ABC2_membrane_3"/>
    <property type="match status" value="1"/>
</dbReference>
<dbReference type="InterPro" id="IPR013525">
    <property type="entry name" value="ABC2_TM"/>
</dbReference>
<dbReference type="Proteomes" id="UP000823886">
    <property type="component" value="Unassembled WGS sequence"/>
</dbReference>
<evidence type="ECO:0000313" key="7">
    <source>
        <dbReference type="EMBL" id="HJC64536.1"/>
    </source>
</evidence>
<reference evidence="7" key="1">
    <citation type="journal article" date="2021" name="PeerJ">
        <title>Extensive microbial diversity within the chicken gut microbiome revealed by metagenomics and culture.</title>
        <authorList>
            <person name="Gilroy R."/>
            <person name="Ravi A."/>
            <person name="Getino M."/>
            <person name="Pursley I."/>
            <person name="Horton D.L."/>
            <person name="Alikhan N.F."/>
            <person name="Baker D."/>
            <person name="Gharbi K."/>
            <person name="Hall N."/>
            <person name="Watson M."/>
            <person name="Adriaenssens E.M."/>
            <person name="Foster-Nyarko E."/>
            <person name="Jarju S."/>
            <person name="Secka A."/>
            <person name="Antonio M."/>
            <person name="Oren A."/>
            <person name="Chaudhuri R.R."/>
            <person name="La Ragione R."/>
            <person name="Hildebrand F."/>
            <person name="Pallen M.J."/>
        </authorList>
    </citation>
    <scope>NUCLEOTIDE SEQUENCE</scope>
    <source>
        <strain evidence="7">ChiBcec2-3848</strain>
    </source>
</reference>
<feature type="transmembrane region" description="Helical" evidence="5">
    <location>
        <begin position="20"/>
        <end position="41"/>
    </location>
</feature>
<dbReference type="GO" id="GO:0140359">
    <property type="term" value="F:ABC-type transporter activity"/>
    <property type="evidence" value="ECO:0007669"/>
    <property type="project" value="InterPro"/>
</dbReference>
<gene>
    <name evidence="7" type="ORF">H9753_13135</name>
</gene>
<sequence length="373" mass="41241">MLRILKTHLTVSIREKTAMFWTLAFPLLLVTMYHFAFGGIYESDRMHGLKAAVVQDGEQQEAFAGYLDSFDEENLKVLYLQEEEAKEALKDGSVDGIFFCADEISLTVEETGISQSILQQILDSYLKSQYMAGGIAAHHPENLEKAMETMAGYESGVRQVTMGMKDLDQTQSYFYAAIAMTCMFGSFLSMYATVGVQANTSPLGARMASGCMKRWKGILASLLTGWILAFGEILILLFYIQMVLKDLDFRGAWGKILLIGVVGTFAASSLGMATGTIGKFSENTKNGILVCTSLVLSFLADLMNTGVKYFVEQRLPFFNRINPAALISDALYSVLIYEDGERYLRCLLCLAGVGAVLLCAAVLSMRRMRYDSI</sequence>
<evidence type="ECO:0000256" key="4">
    <source>
        <dbReference type="ARBA" id="ARBA00023136"/>
    </source>
</evidence>
<reference evidence="7" key="2">
    <citation type="submission" date="2021-04" db="EMBL/GenBank/DDBJ databases">
        <authorList>
            <person name="Gilroy R."/>
        </authorList>
    </citation>
    <scope>NUCLEOTIDE SEQUENCE</scope>
    <source>
        <strain evidence="7">ChiBcec2-3848</strain>
    </source>
</reference>
<comment type="caution">
    <text evidence="7">The sequence shown here is derived from an EMBL/GenBank/DDBJ whole genome shotgun (WGS) entry which is preliminary data.</text>
</comment>
<evidence type="ECO:0000313" key="8">
    <source>
        <dbReference type="Proteomes" id="UP000823886"/>
    </source>
</evidence>
<name>A0A9D2PRU3_9FIRM</name>
<feature type="transmembrane region" description="Helical" evidence="5">
    <location>
        <begin position="342"/>
        <end position="363"/>
    </location>
</feature>
<keyword evidence="3 5" id="KW-1133">Transmembrane helix</keyword>
<keyword evidence="2 5" id="KW-0812">Transmembrane</keyword>